<dbReference type="PANTHER" id="PTHR43161:SF9">
    <property type="entry name" value="SORBITOL DEHYDROGENASE"/>
    <property type="match status" value="1"/>
</dbReference>
<dbReference type="SMART" id="SM00829">
    <property type="entry name" value="PKS_ER"/>
    <property type="match status" value="1"/>
</dbReference>
<keyword evidence="4 6" id="KW-0862">Zinc</keyword>
<evidence type="ECO:0000313" key="8">
    <source>
        <dbReference type="EMBL" id="KGK37391.1"/>
    </source>
</evidence>
<comment type="cofactor">
    <cofactor evidence="1 6">
        <name>Zn(2+)</name>
        <dbReference type="ChEBI" id="CHEBI:29105"/>
    </cofactor>
</comment>
<dbReference type="Gene3D" id="3.90.180.10">
    <property type="entry name" value="Medium-chain alcohol dehydrogenases, catalytic domain"/>
    <property type="match status" value="1"/>
</dbReference>
<gene>
    <name evidence="8" type="ORF">JL09_g3425</name>
</gene>
<dbReference type="InterPro" id="IPR045306">
    <property type="entry name" value="SDH-like"/>
</dbReference>
<dbReference type="Proteomes" id="UP000029867">
    <property type="component" value="Unassembled WGS sequence"/>
</dbReference>
<dbReference type="AlphaFoldDB" id="A0A099P001"/>
<dbReference type="InterPro" id="IPR013149">
    <property type="entry name" value="ADH-like_C"/>
</dbReference>
<dbReference type="SUPFAM" id="SSF51735">
    <property type="entry name" value="NAD(P)-binding Rossmann-fold domains"/>
    <property type="match status" value="1"/>
</dbReference>
<keyword evidence="3 6" id="KW-0479">Metal-binding</keyword>
<dbReference type="InterPro" id="IPR020843">
    <property type="entry name" value="ER"/>
</dbReference>
<evidence type="ECO:0000259" key="7">
    <source>
        <dbReference type="SMART" id="SM00829"/>
    </source>
</evidence>
<protein>
    <recommendedName>
        <fullName evidence="7">Enoyl reductase (ER) domain-containing protein</fullName>
    </recommendedName>
</protein>
<dbReference type="CDD" id="cd05285">
    <property type="entry name" value="sorbitol_DH"/>
    <property type="match status" value="1"/>
</dbReference>
<evidence type="ECO:0000256" key="6">
    <source>
        <dbReference type="RuleBase" id="RU361277"/>
    </source>
</evidence>
<keyword evidence="5" id="KW-0560">Oxidoreductase</keyword>
<reference evidence="9" key="1">
    <citation type="journal article" date="2014" name="Microb. Cell Fact.">
        <title>Exploiting Issatchenkia orientalis SD108 for succinic acid production.</title>
        <authorList>
            <person name="Xiao H."/>
            <person name="Shao Z."/>
            <person name="Jiang Y."/>
            <person name="Dole S."/>
            <person name="Zhao H."/>
        </authorList>
    </citation>
    <scope>NUCLEOTIDE SEQUENCE [LARGE SCALE GENOMIC DNA]</scope>
    <source>
        <strain evidence="9">SD108</strain>
    </source>
</reference>
<dbReference type="VEuPathDB" id="FungiDB:C5L36_0C05200"/>
<name>A0A099P001_PICKU</name>
<sequence>MTIDSTLDLNNLKEDNPSVVLEKIGEIRFEERPVPEISEPNYVKIAITHTGLCGSDVHYYEHGSCGSFKVESPMVLGHESAGIIVQVGDSVTRLKPGDRVACEPGVPSRLSKEYKAGNYNLCPHMAFAATPPYDGTLCRYYVLPEDFVVKLPDHVSLEEGALVEPLSVGVHANRLIDVKFGDSMVVFGAGPVGLLAAGVAKAFGCDKVLIVDIVNEKLDFAVQHKLATHCFNSKGKTFEDLLACIKDIWDEDELPTCGIDATGNQYCINMCIRSLAKKGRFVQVGMGGDTLDKFPIAAVLEKELTVKGSFRYSVDDYKYSVQLLKDGKINVWPLITHRFKFEQAVEAYEFSKQGKSIKIMIEGPP</sequence>
<dbReference type="GO" id="GO:0008270">
    <property type="term" value="F:zinc ion binding"/>
    <property type="evidence" value="ECO:0007669"/>
    <property type="project" value="InterPro"/>
</dbReference>
<dbReference type="GO" id="GO:0003939">
    <property type="term" value="F:L-iditol 2-dehydrogenase (NAD+) activity"/>
    <property type="evidence" value="ECO:0007669"/>
    <property type="project" value="TreeGrafter"/>
</dbReference>
<dbReference type="Pfam" id="PF00107">
    <property type="entry name" value="ADH_zinc_N"/>
    <property type="match status" value="1"/>
</dbReference>
<comment type="similarity">
    <text evidence="2 6">Belongs to the zinc-containing alcohol dehydrogenase family.</text>
</comment>
<dbReference type="EMBL" id="JQFK01000037">
    <property type="protein sequence ID" value="KGK37391.1"/>
    <property type="molecule type" value="Genomic_DNA"/>
</dbReference>
<dbReference type="Gene3D" id="3.40.50.720">
    <property type="entry name" value="NAD(P)-binding Rossmann-like Domain"/>
    <property type="match status" value="1"/>
</dbReference>
<evidence type="ECO:0000256" key="2">
    <source>
        <dbReference type="ARBA" id="ARBA00008072"/>
    </source>
</evidence>
<evidence type="ECO:0000313" key="9">
    <source>
        <dbReference type="Proteomes" id="UP000029867"/>
    </source>
</evidence>
<dbReference type="InterPro" id="IPR036291">
    <property type="entry name" value="NAD(P)-bd_dom_sf"/>
</dbReference>
<feature type="domain" description="Enoyl reductase (ER)" evidence="7">
    <location>
        <begin position="25"/>
        <end position="361"/>
    </location>
</feature>
<evidence type="ECO:0000256" key="1">
    <source>
        <dbReference type="ARBA" id="ARBA00001947"/>
    </source>
</evidence>
<organism evidence="8 9">
    <name type="scientific">Pichia kudriavzevii</name>
    <name type="common">Yeast</name>
    <name type="synonym">Issatchenkia orientalis</name>
    <dbReference type="NCBI Taxonomy" id="4909"/>
    <lineage>
        <taxon>Eukaryota</taxon>
        <taxon>Fungi</taxon>
        <taxon>Dikarya</taxon>
        <taxon>Ascomycota</taxon>
        <taxon>Saccharomycotina</taxon>
        <taxon>Pichiomycetes</taxon>
        <taxon>Pichiales</taxon>
        <taxon>Pichiaceae</taxon>
        <taxon>Pichia</taxon>
    </lineage>
</organism>
<dbReference type="eggNOG" id="KOG0024">
    <property type="taxonomic scope" value="Eukaryota"/>
</dbReference>
<dbReference type="Pfam" id="PF08240">
    <property type="entry name" value="ADH_N"/>
    <property type="match status" value="1"/>
</dbReference>
<dbReference type="InterPro" id="IPR002328">
    <property type="entry name" value="ADH_Zn_CS"/>
</dbReference>
<dbReference type="SUPFAM" id="SSF50129">
    <property type="entry name" value="GroES-like"/>
    <property type="match status" value="1"/>
</dbReference>
<dbReference type="InterPro" id="IPR013154">
    <property type="entry name" value="ADH-like_N"/>
</dbReference>
<accession>A0A099P001</accession>
<dbReference type="InterPro" id="IPR011032">
    <property type="entry name" value="GroES-like_sf"/>
</dbReference>
<evidence type="ECO:0000256" key="4">
    <source>
        <dbReference type="ARBA" id="ARBA00022833"/>
    </source>
</evidence>
<proteinExistence type="inferred from homology"/>
<dbReference type="PANTHER" id="PTHR43161">
    <property type="entry name" value="SORBITOL DEHYDROGENASE"/>
    <property type="match status" value="1"/>
</dbReference>
<comment type="caution">
    <text evidence="8">The sequence shown here is derived from an EMBL/GenBank/DDBJ whole genome shotgun (WGS) entry which is preliminary data.</text>
</comment>
<dbReference type="PROSITE" id="PS00059">
    <property type="entry name" value="ADH_ZINC"/>
    <property type="match status" value="1"/>
</dbReference>
<dbReference type="GO" id="GO:0006062">
    <property type="term" value="P:sorbitol catabolic process"/>
    <property type="evidence" value="ECO:0007669"/>
    <property type="project" value="TreeGrafter"/>
</dbReference>
<evidence type="ECO:0000256" key="5">
    <source>
        <dbReference type="ARBA" id="ARBA00023002"/>
    </source>
</evidence>
<dbReference type="HOGENOM" id="CLU_026673_11_5_1"/>
<evidence type="ECO:0000256" key="3">
    <source>
        <dbReference type="ARBA" id="ARBA00022723"/>
    </source>
</evidence>